<keyword evidence="9" id="KW-1185">Reference proteome</keyword>
<comment type="similarity">
    <text evidence="1">Belongs to the 'phage' integrase family.</text>
</comment>
<keyword evidence="3 5" id="KW-0238">DNA-binding</keyword>
<dbReference type="PROSITE" id="PS51900">
    <property type="entry name" value="CB"/>
    <property type="match status" value="1"/>
</dbReference>
<reference evidence="9" key="1">
    <citation type="submission" date="2018-12" db="EMBL/GenBank/DDBJ databases">
        <title>Tengunoibacter tsumagoiensis gen. nov., sp. nov., Dictyobacter kobayashii sp. nov., D. alpinus sp. nov., and D. joshuensis sp. nov. and description of Dictyobacteraceae fam. nov. within the order Ktedonobacterales isolated from Tengu-no-mugimeshi.</title>
        <authorList>
            <person name="Wang C.M."/>
            <person name="Zheng Y."/>
            <person name="Sakai Y."/>
            <person name="Toyoda A."/>
            <person name="Minakuchi Y."/>
            <person name="Abe K."/>
            <person name="Yokota A."/>
            <person name="Yabe S."/>
        </authorList>
    </citation>
    <scope>NUCLEOTIDE SEQUENCE [LARGE SCALE GENOMIC DNA]</scope>
    <source>
        <strain evidence="9">Uno11</strain>
    </source>
</reference>
<dbReference type="InterPro" id="IPR044068">
    <property type="entry name" value="CB"/>
</dbReference>
<dbReference type="Proteomes" id="UP000287188">
    <property type="component" value="Unassembled WGS sequence"/>
</dbReference>
<proteinExistence type="inferred from homology"/>
<dbReference type="InterPro" id="IPR013762">
    <property type="entry name" value="Integrase-like_cat_sf"/>
</dbReference>
<gene>
    <name evidence="8" type="primary">xerC_3</name>
    <name evidence="8" type="ORF">KDK_27820</name>
</gene>
<dbReference type="PROSITE" id="PS51898">
    <property type="entry name" value="TYR_RECOMBINASE"/>
    <property type="match status" value="1"/>
</dbReference>
<dbReference type="PANTHER" id="PTHR30349:SF41">
    <property type="entry name" value="INTEGRASE_RECOMBINASE PROTEIN MJ0367-RELATED"/>
    <property type="match status" value="1"/>
</dbReference>
<accession>A0A402AIN2</accession>
<feature type="domain" description="Core-binding (CB)" evidence="7">
    <location>
        <begin position="8"/>
        <end position="96"/>
    </location>
</feature>
<dbReference type="Gene3D" id="1.10.150.130">
    <property type="match status" value="1"/>
</dbReference>
<dbReference type="GO" id="GO:0003677">
    <property type="term" value="F:DNA binding"/>
    <property type="evidence" value="ECO:0007669"/>
    <property type="project" value="UniProtKB-UniRule"/>
</dbReference>
<organism evidence="8 9">
    <name type="scientific">Dictyobacter kobayashii</name>
    <dbReference type="NCBI Taxonomy" id="2014872"/>
    <lineage>
        <taxon>Bacteria</taxon>
        <taxon>Bacillati</taxon>
        <taxon>Chloroflexota</taxon>
        <taxon>Ktedonobacteria</taxon>
        <taxon>Ktedonobacterales</taxon>
        <taxon>Dictyobacteraceae</taxon>
        <taxon>Dictyobacter</taxon>
    </lineage>
</organism>
<dbReference type="PANTHER" id="PTHR30349">
    <property type="entry name" value="PHAGE INTEGRASE-RELATED"/>
    <property type="match status" value="1"/>
</dbReference>
<keyword evidence="4" id="KW-0233">DNA recombination</keyword>
<evidence type="ECO:0000256" key="2">
    <source>
        <dbReference type="ARBA" id="ARBA00022908"/>
    </source>
</evidence>
<evidence type="ECO:0000256" key="5">
    <source>
        <dbReference type="PROSITE-ProRule" id="PRU01248"/>
    </source>
</evidence>
<evidence type="ECO:0000259" key="7">
    <source>
        <dbReference type="PROSITE" id="PS51900"/>
    </source>
</evidence>
<dbReference type="Gene3D" id="1.10.443.10">
    <property type="entry name" value="Intergrase catalytic core"/>
    <property type="match status" value="1"/>
</dbReference>
<evidence type="ECO:0000256" key="3">
    <source>
        <dbReference type="ARBA" id="ARBA00023125"/>
    </source>
</evidence>
<dbReference type="OrthoDB" id="143371at2"/>
<dbReference type="Pfam" id="PF00589">
    <property type="entry name" value="Phage_integrase"/>
    <property type="match status" value="1"/>
</dbReference>
<dbReference type="InterPro" id="IPR010998">
    <property type="entry name" value="Integrase_recombinase_N"/>
</dbReference>
<comment type="caution">
    <text evidence="8">The sequence shown here is derived from an EMBL/GenBank/DDBJ whole genome shotgun (WGS) entry which is preliminary data.</text>
</comment>
<evidence type="ECO:0000313" key="8">
    <source>
        <dbReference type="EMBL" id="GCE18982.1"/>
    </source>
</evidence>
<dbReference type="InterPro" id="IPR011010">
    <property type="entry name" value="DNA_brk_join_enz"/>
</dbReference>
<dbReference type="SUPFAM" id="SSF56349">
    <property type="entry name" value="DNA breaking-rejoining enzymes"/>
    <property type="match status" value="1"/>
</dbReference>
<dbReference type="GO" id="GO:0006310">
    <property type="term" value="P:DNA recombination"/>
    <property type="evidence" value="ECO:0007669"/>
    <property type="project" value="UniProtKB-KW"/>
</dbReference>
<dbReference type="GO" id="GO:0015074">
    <property type="term" value="P:DNA integration"/>
    <property type="evidence" value="ECO:0007669"/>
    <property type="project" value="UniProtKB-KW"/>
</dbReference>
<dbReference type="InterPro" id="IPR050090">
    <property type="entry name" value="Tyrosine_recombinase_XerCD"/>
</dbReference>
<dbReference type="EMBL" id="BIFS01000001">
    <property type="protein sequence ID" value="GCE18982.1"/>
    <property type="molecule type" value="Genomic_DNA"/>
</dbReference>
<evidence type="ECO:0000313" key="9">
    <source>
        <dbReference type="Proteomes" id="UP000287188"/>
    </source>
</evidence>
<keyword evidence="2" id="KW-0229">DNA integration</keyword>
<evidence type="ECO:0000256" key="1">
    <source>
        <dbReference type="ARBA" id="ARBA00008857"/>
    </source>
</evidence>
<sequence>MARKRSTITVLDALSEYEFVISELSEETQVWYVRRLKRFAKWCAEKRLHVPDLKPAHVAGYLQELRKPSVRTGKPLSTYTLHGHMRCIRTFLFWCAKPGQRYLPLEVAQNLVMPKVDTKVIEPFSIQQLQAMHVANGQNVFPVFVARNKAIMDVLVDTGIRASELCNLQLEHVHITAKEGYIKVMGKGRKEREVPLGLKSRKSLNEYIKRFRPSIHNENHVFLGNKQSKMTVTGLDQMLRRLGRHAKIKGVRVSAHTFRHTMAINFLLQGGDIYVLSRLLGHESVQVTEVYLRAIKSMEARKTGKSVLDNLK</sequence>
<dbReference type="InterPro" id="IPR004107">
    <property type="entry name" value="Integrase_SAM-like_N"/>
</dbReference>
<dbReference type="Pfam" id="PF02899">
    <property type="entry name" value="Phage_int_SAM_1"/>
    <property type="match status" value="1"/>
</dbReference>
<evidence type="ECO:0000256" key="4">
    <source>
        <dbReference type="ARBA" id="ARBA00023172"/>
    </source>
</evidence>
<dbReference type="InterPro" id="IPR002104">
    <property type="entry name" value="Integrase_catalytic"/>
</dbReference>
<evidence type="ECO:0000259" key="6">
    <source>
        <dbReference type="PROSITE" id="PS51898"/>
    </source>
</evidence>
<feature type="domain" description="Tyr recombinase" evidence="6">
    <location>
        <begin position="119"/>
        <end position="309"/>
    </location>
</feature>
<dbReference type="RefSeq" id="WP_126550670.1">
    <property type="nucleotide sequence ID" value="NZ_BIFS01000001.1"/>
</dbReference>
<dbReference type="AlphaFoldDB" id="A0A402AIN2"/>
<protein>
    <submittedName>
        <fullName evidence="8">Tyrosine recombinase XerC</fullName>
    </submittedName>
</protein>
<name>A0A402AIN2_9CHLR</name>